<feature type="domain" description="HTH lysR-type" evidence="5">
    <location>
        <begin position="1"/>
        <end position="61"/>
    </location>
</feature>
<organism evidence="6 8">
    <name type="scientific">Alteromonas australica</name>
    <dbReference type="NCBI Taxonomy" id="589873"/>
    <lineage>
        <taxon>Bacteria</taxon>
        <taxon>Pseudomonadati</taxon>
        <taxon>Pseudomonadota</taxon>
        <taxon>Gammaproteobacteria</taxon>
        <taxon>Alteromonadales</taxon>
        <taxon>Alteromonadaceae</taxon>
        <taxon>Alteromonas/Salinimonas group</taxon>
        <taxon>Alteromonas</taxon>
    </lineage>
</organism>
<keyword evidence="2" id="KW-0805">Transcription regulation</keyword>
<name>A0A075P677_9ALTE</name>
<dbReference type="InterPro" id="IPR058163">
    <property type="entry name" value="LysR-type_TF_proteobact-type"/>
</dbReference>
<evidence type="ECO:0000256" key="4">
    <source>
        <dbReference type="ARBA" id="ARBA00023163"/>
    </source>
</evidence>
<comment type="similarity">
    <text evidence="1">Belongs to the LysR transcriptional regulatory family.</text>
</comment>
<reference evidence="6 8" key="1">
    <citation type="submission" date="2014-06" db="EMBL/GenBank/DDBJ databases">
        <title>Genomes of Alteromonas australica, a world apart.</title>
        <authorList>
            <person name="Gonzaga A."/>
            <person name="Lopez-Perez M."/>
            <person name="Rodriguez-Valera F."/>
        </authorList>
    </citation>
    <scope>NUCLEOTIDE SEQUENCE [LARGE SCALE GENOMIC DNA]</scope>
    <source>
        <strain evidence="6 8">H 17</strain>
    </source>
</reference>
<dbReference type="Pfam" id="PF00126">
    <property type="entry name" value="HTH_1"/>
    <property type="match status" value="1"/>
</dbReference>
<dbReference type="InterPro" id="IPR005119">
    <property type="entry name" value="LysR_subst-bd"/>
</dbReference>
<dbReference type="InterPro" id="IPR036390">
    <property type="entry name" value="WH_DNA-bd_sf"/>
</dbReference>
<evidence type="ECO:0000256" key="1">
    <source>
        <dbReference type="ARBA" id="ARBA00009437"/>
    </source>
</evidence>
<dbReference type="EMBL" id="CP008849">
    <property type="protein sequence ID" value="AIG00426.1"/>
    <property type="molecule type" value="Genomic_DNA"/>
</dbReference>
<protein>
    <submittedName>
        <fullName evidence="6">LysR family transcriptional regulator</fullName>
    </submittedName>
</protein>
<dbReference type="SUPFAM" id="SSF53850">
    <property type="entry name" value="Periplasmic binding protein-like II"/>
    <property type="match status" value="1"/>
</dbReference>
<keyword evidence="8" id="KW-1185">Reference proteome</keyword>
<evidence type="ECO:0000313" key="7">
    <source>
        <dbReference type="EMBL" id="HBU52020.1"/>
    </source>
</evidence>
<dbReference type="FunFam" id="1.10.10.10:FF:000001">
    <property type="entry name" value="LysR family transcriptional regulator"/>
    <property type="match status" value="1"/>
</dbReference>
<keyword evidence="4" id="KW-0804">Transcription</keyword>
<dbReference type="InterPro" id="IPR000847">
    <property type="entry name" value="LysR_HTH_N"/>
</dbReference>
<dbReference type="Gene3D" id="3.40.190.290">
    <property type="match status" value="1"/>
</dbReference>
<evidence type="ECO:0000256" key="2">
    <source>
        <dbReference type="ARBA" id="ARBA00023015"/>
    </source>
</evidence>
<dbReference type="GeneID" id="78256779"/>
<dbReference type="Gene3D" id="1.10.10.10">
    <property type="entry name" value="Winged helix-like DNA-binding domain superfamily/Winged helix DNA-binding domain"/>
    <property type="match status" value="1"/>
</dbReference>
<evidence type="ECO:0000313" key="8">
    <source>
        <dbReference type="Proteomes" id="UP000056090"/>
    </source>
</evidence>
<dbReference type="RefSeq" id="WP_044058421.1">
    <property type="nucleotide sequence ID" value="NZ_CAJXAX010000004.1"/>
</dbReference>
<dbReference type="GO" id="GO:0043565">
    <property type="term" value="F:sequence-specific DNA binding"/>
    <property type="evidence" value="ECO:0007669"/>
    <property type="project" value="TreeGrafter"/>
</dbReference>
<proteinExistence type="inferred from homology"/>
<reference evidence="7 9" key="2">
    <citation type="journal article" date="2018" name="Nat. Biotechnol.">
        <title>A standardized bacterial taxonomy based on genome phylogeny substantially revises the tree of life.</title>
        <authorList>
            <person name="Parks D.H."/>
            <person name="Chuvochina M."/>
            <person name="Waite D.W."/>
            <person name="Rinke C."/>
            <person name="Skarshewski A."/>
            <person name="Chaumeil P.A."/>
            <person name="Hugenholtz P."/>
        </authorList>
    </citation>
    <scope>NUCLEOTIDE SEQUENCE [LARGE SCALE GENOMIC DNA]</scope>
    <source>
        <strain evidence="7">UBA11621</strain>
    </source>
</reference>
<dbReference type="GO" id="GO:0006351">
    <property type="term" value="P:DNA-templated transcription"/>
    <property type="evidence" value="ECO:0007669"/>
    <property type="project" value="TreeGrafter"/>
</dbReference>
<dbReference type="PANTHER" id="PTHR30537">
    <property type="entry name" value="HTH-TYPE TRANSCRIPTIONAL REGULATOR"/>
    <property type="match status" value="1"/>
</dbReference>
<gene>
    <name evidence="7" type="ORF">DEB45_12235</name>
    <name evidence="6" type="ORF">EP13_18040</name>
</gene>
<dbReference type="PANTHER" id="PTHR30537:SF30">
    <property type="entry name" value="TRANSCRIPTIONAL REGULATOR-RELATED"/>
    <property type="match status" value="1"/>
</dbReference>
<dbReference type="GO" id="GO:0003700">
    <property type="term" value="F:DNA-binding transcription factor activity"/>
    <property type="evidence" value="ECO:0007669"/>
    <property type="project" value="InterPro"/>
</dbReference>
<dbReference type="Pfam" id="PF03466">
    <property type="entry name" value="LysR_substrate"/>
    <property type="match status" value="1"/>
</dbReference>
<evidence type="ECO:0000313" key="9">
    <source>
        <dbReference type="Proteomes" id="UP000264779"/>
    </source>
</evidence>
<accession>A0A075P677</accession>
<dbReference type="SUPFAM" id="SSF46785">
    <property type="entry name" value="Winged helix' DNA-binding domain"/>
    <property type="match status" value="1"/>
</dbReference>
<keyword evidence="3" id="KW-0238">DNA-binding</keyword>
<dbReference type="PRINTS" id="PR00039">
    <property type="entry name" value="HTHLYSR"/>
</dbReference>
<dbReference type="AlphaFoldDB" id="A0A075P677"/>
<dbReference type="KEGG" id="aal:EP13_18040"/>
<dbReference type="InterPro" id="IPR036388">
    <property type="entry name" value="WH-like_DNA-bd_sf"/>
</dbReference>
<dbReference type="Proteomes" id="UP000264779">
    <property type="component" value="Unassembled WGS sequence"/>
</dbReference>
<evidence type="ECO:0000313" key="6">
    <source>
        <dbReference type="EMBL" id="AIG00426.1"/>
    </source>
</evidence>
<evidence type="ECO:0000259" key="5">
    <source>
        <dbReference type="PROSITE" id="PS50931"/>
    </source>
</evidence>
<sequence length="294" mass="32537">MNMKLLRSLQVFIAVAESGSMSVAARSLHMTVSAISQQLRKLEQDIGLSLFNRNTRSLSLTEAGRIYYDTSKQMLKTAEIAQEQIETLQDAPSGKINIIAPEGFGGGLLSQPIHKLCEEFPKITVSLTVTDEPKDIIASGADLVLCFAPLSDTNFSSLELATWNRILCVSSEHPLASANIGSTDALQEFTYIAHRHIEDYTMTHPTHGNMALTSPRIEVNSMQTLIQLTKDGMGYAVLPEPEVRHLLNDGSMKQLFNDWQLPNYTVYAVTPKRELVPAKISAAINCLQEWFEAI</sequence>
<evidence type="ECO:0000256" key="3">
    <source>
        <dbReference type="ARBA" id="ARBA00023125"/>
    </source>
</evidence>
<dbReference type="EMBL" id="DONK01000184">
    <property type="protein sequence ID" value="HBU52020.1"/>
    <property type="molecule type" value="Genomic_DNA"/>
</dbReference>
<dbReference type="Proteomes" id="UP000056090">
    <property type="component" value="Chromosome"/>
</dbReference>
<dbReference type="eggNOG" id="COG0583">
    <property type="taxonomic scope" value="Bacteria"/>
</dbReference>
<dbReference type="PROSITE" id="PS50931">
    <property type="entry name" value="HTH_LYSR"/>
    <property type="match status" value="1"/>
</dbReference>